<dbReference type="InterPro" id="IPR006626">
    <property type="entry name" value="PbH1"/>
</dbReference>
<organism evidence="2 3">
    <name type="scientific">Paracraurococcus ruber</name>
    <dbReference type="NCBI Taxonomy" id="77675"/>
    <lineage>
        <taxon>Bacteria</taxon>
        <taxon>Pseudomonadati</taxon>
        <taxon>Pseudomonadota</taxon>
        <taxon>Alphaproteobacteria</taxon>
        <taxon>Acetobacterales</taxon>
        <taxon>Roseomonadaceae</taxon>
        <taxon>Paracraurococcus</taxon>
    </lineage>
</organism>
<accession>A0ABS1CW62</accession>
<evidence type="ECO:0000259" key="1">
    <source>
        <dbReference type="Pfam" id="PF13229"/>
    </source>
</evidence>
<feature type="domain" description="Right handed beta helix" evidence="1">
    <location>
        <begin position="68"/>
        <end position="222"/>
    </location>
</feature>
<dbReference type="EMBL" id="NRSG01000066">
    <property type="protein sequence ID" value="MBK1658752.1"/>
    <property type="molecule type" value="Genomic_DNA"/>
</dbReference>
<evidence type="ECO:0000313" key="2">
    <source>
        <dbReference type="EMBL" id="MBK1658752.1"/>
    </source>
</evidence>
<evidence type="ECO:0000313" key="3">
    <source>
        <dbReference type="Proteomes" id="UP000697995"/>
    </source>
</evidence>
<gene>
    <name evidence="2" type="ORF">CKO45_10965</name>
</gene>
<proteinExistence type="predicted"/>
<dbReference type="RefSeq" id="WP_200305597.1">
    <property type="nucleotide sequence ID" value="NZ_NRSG01000066.1"/>
</dbReference>
<reference evidence="2 3" key="1">
    <citation type="journal article" date="2020" name="Microorganisms">
        <title>Osmotic Adaptation and Compatible Solute Biosynthesis of Phototrophic Bacteria as Revealed from Genome Analyses.</title>
        <authorList>
            <person name="Imhoff J.F."/>
            <person name="Rahn T."/>
            <person name="Kunzel S."/>
            <person name="Keller A."/>
            <person name="Neulinger S.C."/>
        </authorList>
    </citation>
    <scope>NUCLEOTIDE SEQUENCE [LARGE SCALE GENOMIC DNA]</scope>
    <source>
        <strain evidence="2 3">DSM 15382</strain>
    </source>
</reference>
<dbReference type="SUPFAM" id="SSF51126">
    <property type="entry name" value="Pectin lyase-like"/>
    <property type="match status" value="1"/>
</dbReference>
<dbReference type="SMART" id="SM00710">
    <property type="entry name" value="PbH1"/>
    <property type="match status" value="4"/>
</dbReference>
<sequence length="348" mass="36864">MRLVGAGDPVLVLGASGRAFRGDAGSGGFLLAGLTIDAGDAPAASVIELRGTPSGRIERLRLLRPGDGILLADGTRDVTIADLTVLGSRLHGVTIADSQDNLVDGAELHGQRGFGVILRGDSHGNRLTRLRTVFSGLELVGMTWQTHGNSLSDSTALRTGDNCYSITGSHNRLENLTGRYCAGNGIAFYGSWNVLRGGTFTGNSQRHEVRRAWSAGIAFLQGFGGVAQHNQVAEVVVDDDQPRPTQQLGVMTHAALYRDWAPGERVAAGEYRRAGLRLYRAAAAGITGPTPPAGEGQAADGGVAWAFVNRFEATPLPDFNRAEGIDIRRVARAPREDLTPAQHNQGTR</sequence>
<dbReference type="Gene3D" id="2.160.20.10">
    <property type="entry name" value="Single-stranded right-handed beta-helix, Pectin lyase-like"/>
    <property type="match status" value="1"/>
</dbReference>
<dbReference type="Proteomes" id="UP000697995">
    <property type="component" value="Unassembled WGS sequence"/>
</dbReference>
<keyword evidence="3" id="KW-1185">Reference proteome</keyword>
<dbReference type="Pfam" id="PF13229">
    <property type="entry name" value="Beta_helix"/>
    <property type="match status" value="1"/>
</dbReference>
<dbReference type="InterPro" id="IPR012334">
    <property type="entry name" value="Pectin_lyas_fold"/>
</dbReference>
<protein>
    <recommendedName>
        <fullName evidence="1">Right handed beta helix domain-containing protein</fullName>
    </recommendedName>
</protein>
<name>A0ABS1CW62_9PROT</name>
<comment type="caution">
    <text evidence="2">The sequence shown here is derived from an EMBL/GenBank/DDBJ whole genome shotgun (WGS) entry which is preliminary data.</text>
</comment>
<dbReference type="InterPro" id="IPR011050">
    <property type="entry name" value="Pectin_lyase_fold/virulence"/>
</dbReference>
<dbReference type="InterPro" id="IPR039448">
    <property type="entry name" value="Beta_helix"/>
</dbReference>